<dbReference type="InterPro" id="IPR027417">
    <property type="entry name" value="P-loop_NTPase"/>
</dbReference>
<gene>
    <name evidence="4" type="ORF">GlitD10_2330</name>
</gene>
<organism evidence="4 5">
    <name type="scientific">Gloeomargarita lithophora Alchichica-D10</name>
    <dbReference type="NCBI Taxonomy" id="1188229"/>
    <lineage>
        <taxon>Bacteria</taxon>
        <taxon>Bacillati</taxon>
        <taxon>Cyanobacteriota</taxon>
        <taxon>Cyanophyceae</taxon>
        <taxon>Gloeomargaritales</taxon>
        <taxon>Gloeomargaritaceae</taxon>
        <taxon>Gloeomargarita</taxon>
    </lineage>
</organism>
<evidence type="ECO:0000256" key="1">
    <source>
        <dbReference type="ARBA" id="ARBA00011040"/>
    </source>
</evidence>
<dbReference type="InterPro" id="IPR053262">
    <property type="entry name" value="ArsA_ATPase-like"/>
</dbReference>
<keyword evidence="5" id="KW-1185">Reference proteome</keyword>
<dbReference type="CDD" id="cd02035">
    <property type="entry name" value="ArsA"/>
    <property type="match status" value="1"/>
</dbReference>
<dbReference type="Pfam" id="PF02374">
    <property type="entry name" value="ArsA_ATPase"/>
    <property type="match status" value="1"/>
</dbReference>
<name>A0A1J0AFH2_9CYAN</name>
<dbReference type="InterPro" id="IPR040612">
    <property type="entry name" value="ArsA_HSP20-like"/>
</dbReference>
<dbReference type="AlphaFoldDB" id="A0A1J0AFH2"/>
<feature type="domain" description="ArsA/GET3 Anion-transporting ATPase-like" evidence="2">
    <location>
        <begin position="16"/>
        <end position="212"/>
    </location>
</feature>
<protein>
    <submittedName>
        <fullName evidence="4">Anion-transporting ATPase</fullName>
        <ecNumber evidence="4">3.6.3.16</ecNumber>
    </submittedName>
</protein>
<dbReference type="Proteomes" id="UP000180235">
    <property type="component" value="Chromosome"/>
</dbReference>
<evidence type="ECO:0000313" key="4">
    <source>
        <dbReference type="EMBL" id="APB34664.1"/>
    </source>
</evidence>
<reference evidence="4 5" key="1">
    <citation type="submission" date="2016-10" db="EMBL/GenBank/DDBJ databases">
        <title>Description of Gloeomargarita lithophora gen. nov., sp. nov., a thylakoid-bearing basal-branching cyanobacterium with intracellular carbonates, and proposal for Gloeomargaritales ord. nov.</title>
        <authorList>
            <person name="Moreira D."/>
            <person name="Tavera R."/>
            <person name="Benzerara K."/>
            <person name="Skouri-Panet F."/>
            <person name="Couradeau E."/>
            <person name="Gerard E."/>
            <person name="Loussert C."/>
            <person name="Novelo E."/>
            <person name="Zivanovic Y."/>
            <person name="Lopez-Garcia P."/>
        </authorList>
    </citation>
    <scope>NUCLEOTIDE SEQUENCE [LARGE SCALE GENOMIC DNA]</scope>
    <source>
        <strain evidence="4 5">D10</strain>
    </source>
</reference>
<dbReference type="RefSeq" id="WP_071455069.1">
    <property type="nucleotide sequence ID" value="NZ_CP017675.1"/>
</dbReference>
<comment type="similarity">
    <text evidence="1">Belongs to the arsA ATPase family.</text>
</comment>
<dbReference type="OrthoDB" id="9780677at2"/>
<dbReference type="PANTHER" id="PTHR43868:SF1">
    <property type="entry name" value="P-LOOP CONTAINING NUCLEOSIDE TRIPHOSPHATE HYDROLASES SUPERFAMILY PROTEIN"/>
    <property type="match status" value="1"/>
</dbReference>
<keyword evidence="4" id="KW-0378">Hydrolase</keyword>
<dbReference type="EMBL" id="CP017675">
    <property type="protein sequence ID" value="APB34664.1"/>
    <property type="molecule type" value="Genomic_DNA"/>
</dbReference>
<feature type="domain" description="ArsA HSP20-like" evidence="3">
    <location>
        <begin position="292"/>
        <end position="350"/>
    </location>
</feature>
<proteinExistence type="inferred from homology"/>
<dbReference type="Pfam" id="PF17886">
    <property type="entry name" value="ArsA_HSP20"/>
    <property type="match status" value="1"/>
</dbReference>
<dbReference type="SUPFAM" id="SSF52540">
    <property type="entry name" value="P-loop containing nucleoside triphosphate hydrolases"/>
    <property type="match status" value="1"/>
</dbReference>
<evidence type="ECO:0000259" key="2">
    <source>
        <dbReference type="Pfam" id="PF02374"/>
    </source>
</evidence>
<dbReference type="InterPro" id="IPR025723">
    <property type="entry name" value="ArsA/GET3_ATPase-like"/>
</dbReference>
<dbReference type="Gene3D" id="3.40.50.300">
    <property type="entry name" value="P-loop containing nucleotide triphosphate hydrolases"/>
    <property type="match status" value="1"/>
</dbReference>
<dbReference type="Gene3D" id="2.60.40.790">
    <property type="match status" value="1"/>
</dbReference>
<sequence length="350" mass="39297">MARIITWLGQTGQRAQVGGAVARWFAQRHRRVLVVTHCPNPALDRELGAVLTPEPQEVAPGIKAVQLQAIVLLEQLWEELKALEARYVKSPFFRDVYGQELSVFPGLDSLLTLNALRGYRQNDQYDVILYDGASDRETLCMMGVPTLADWYYQRFTQVLAASEFSRNVSPFVSPLFGAMFTNSWDNPNPEQPKQLLENLFRQGQALVNDPQALCAYLVTSDQDTEVHLARWWWGSAQQVNVRVQGVLLTEGEPATLGDRFAPLPVGTVENLLDFDQMTPVPPPLALDLEAKQIQLFLPGFSKSQVKLTQYGPGLTIEAGDQRRNITLPSQWQGQSITGARFHEPYLTITF</sequence>
<dbReference type="STRING" id="1188229.GlitD10_2330"/>
<dbReference type="EC" id="3.6.3.16" evidence="4"/>
<accession>A0A1J0AFH2</accession>
<dbReference type="GO" id="GO:0016787">
    <property type="term" value="F:hydrolase activity"/>
    <property type="evidence" value="ECO:0007669"/>
    <property type="project" value="UniProtKB-KW"/>
</dbReference>
<evidence type="ECO:0000259" key="3">
    <source>
        <dbReference type="Pfam" id="PF17886"/>
    </source>
</evidence>
<evidence type="ECO:0000313" key="5">
    <source>
        <dbReference type="Proteomes" id="UP000180235"/>
    </source>
</evidence>
<dbReference type="KEGG" id="glt:GlitD10_2330"/>
<dbReference type="InterPro" id="IPR008978">
    <property type="entry name" value="HSP20-like_chaperone"/>
</dbReference>
<dbReference type="PANTHER" id="PTHR43868">
    <property type="entry name" value="OS02G0711200 PROTEIN"/>
    <property type="match status" value="1"/>
</dbReference>